<protein>
    <recommendedName>
        <fullName evidence="12">Elongation of fatty acids protein</fullName>
        <ecNumber evidence="12">2.3.1.-</ecNumber>
    </recommendedName>
</protein>
<evidence type="ECO:0000256" key="12">
    <source>
        <dbReference type="RuleBase" id="RU361115"/>
    </source>
</evidence>
<dbReference type="GO" id="GO:0034625">
    <property type="term" value="P:fatty acid elongation, monounsaturated fatty acid"/>
    <property type="evidence" value="ECO:0007669"/>
    <property type="project" value="TreeGrafter"/>
</dbReference>
<dbReference type="AlphaFoldDB" id="S3CVB9"/>
<feature type="transmembrane region" description="Helical" evidence="12">
    <location>
        <begin position="93"/>
        <end position="115"/>
    </location>
</feature>
<dbReference type="Pfam" id="PF01151">
    <property type="entry name" value="ELO"/>
    <property type="match status" value="1"/>
</dbReference>
<comment type="similarity">
    <text evidence="2 12">Belongs to the ELO family.</text>
</comment>
<evidence type="ECO:0000313" key="14">
    <source>
        <dbReference type="Proteomes" id="UP000016922"/>
    </source>
</evidence>
<keyword evidence="5 12" id="KW-0812">Transmembrane</keyword>
<keyword evidence="9 12" id="KW-0472">Membrane</keyword>
<dbReference type="Proteomes" id="UP000016922">
    <property type="component" value="Unassembled WGS sequence"/>
</dbReference>
<dbReference type="HOGENOM" id="CLU_048483_6_1_1"/>
<comment type="subcellular location">
    <subcellularLocation>
        <location evidence="1">Membrane</location>
        <topology evidence="1">Multi-pass membrane protein</topology>
    </subcellularLocation>
</comment>
<feature type="transmembrane region" description="Helical" evidence="12">
    <location>
        <begin position="52"/>
        <end position="72"/>
    </location>
</feature>
<feature type="transmembrane region" description="Helical" evidence="12">
    <location>
        <begin position="190"/>
        <end position="208"/>
    </location>
</feature>
<evidence type="ECO:0000256" key="5">
    <source>
        <dbReference type="ARBA" id="ARBA00022692"/>
    </source>
</evidence>
<evidence type="ECO:0000256" key="11">
    <source>
        <dbReference type="ARBA" id="ARBA00047375"/>
    </source>
</evidence>
<dbReference type="GO" id="GO:0005789">
    <property type="term" value="C:endoplasmic reticulum membrane"/>
    <property type="evidence" value="ECO:0007669"/>
    <property type="project" value="TreeGrafter"/>
</dbReference>
<evidence type="ECO:0000256" key="8">
    <source>
        <dbReference type="ARBA" id="ARBA00023098"/>
    </source>
</evidence>
<accession>S3CVB9</accession>
<dbReference type="STRING" id="1116229.S3CVB9"/>
<dbReference type="GO" id="GO:0019367">
    <property type="term" value="P:fatty acid elongation, saturated fatty acid"/>
    <property type="evidence" value="ECO:0007669"/>
    <property type="project" value="TreeGrafter"/>
</dbReference>
<reference evidence="13 14" key="1">
    <citation type="journal article" date="2013" name="BMC Genomics">
        <title>Genomics-driven discovery of the pneumocandin biosynthetic gene cluster in the fungus Glarea lozoyensis.</title>
        <authorList>
            <person name="Chen L."/>
            <person name="Yue Q."/>
            <person name="Zhang X."/>
            <person name="Xiang M."/>
            <person name="Wang C."/>
            <person name="Li S."/>
            <person name="Che Y."/>
            <person name="Ortiz-Lopez F.J."/>
            <person name="Bills G.F."/>
            <person name="Liu X."/>
            <person name="An Z."/>
        </authorList>
    </citation>
    <scope>NUCLEOTIDE SEQUENCE [LARGE SCALE GENOMIC DNA]</scope>
    <source>
        <strain evidence="14">ATCC 20868 / MF5171</strain>
    </source>
</reference>
<dbReference type="KEGG" id="glz:GLAREA_03309"/>
<keyword evidence="3 12" id="KW-0444">Lipid biosynthesis</keyword>
<dbReference type="GO" id="GO:0030148">
    <property type="term" value="P:sphingolipid biosynthetic process"/>
    <property type="evidence" value="ECO:0007669"/>
    <property type="project" value="TreeGrafter"/>
</dbReference>
<keyword evidence="10 12" id="KW-0275">Fatty acid biosynthesis</keyword>
<dbReference type="GO" id="GO:0009922">
    <property type="term" value="F:fatty acid elongase activity"/>
    <property type="evidence" value="ECO:0007669"/>
    <property type="project" value="UniProtKB-EC"/>
</dbReference>
<evidence type="ECO:0000256" key="6">
    <source>
        <dbReference type="ARBA" id="ARBA00022832"/>
    </source>
</evidence>
<evidence type="ECO:0000256" key="1">
    <source>
        <dbReference type="ARBA" id="ARBA00004141"/>
    </source>
</evidence>
<dbReference type="EC" id="2.3.1.-" evidence="12"/>
<organism evidence="13 14">
    <name type="scientific">Glarea lozoyensis (strain ATCC 20868 / MF5171)</name>
    <dbReference type="NCBI Taxonomy" id="1116229"/>
    <lineage>
        <taxon>Eukaryota</taxon>
        <taxon>Fungi</taxon>
        <taxon>Dikarya</taxon>
        <taxon>Ascomycota</taxon>
        <taxon>Pezizomycotina</taxon>
        <taxon>Leotiomycetes</taxon>
        <taxon>Helotiales</taxon>
        <taxon>Helotiaceae</taxon>
        <taxon>Glarea</taxon>
    </lineage>
</organism>
<evidence type="ECO:0000256" key="10">
    <source>
        <dbReference type="ARBA" id="ARBA00023160"/>
    </source>
</evidence>
<evidence type="ECO:0000256" key="9">
    <source>
        <dbReference type="ARBA" id="ARBA00023136"/>
    </source>
</evidence>
<evidence type="ECO:0000256" key="7">
    <source>
        <dbReference type="ARBA" id="ARBA00022989"/>
    </source>
</evidence>
<dbReference type="OrthoDB" id="434092at2759"/>
<keyword evidence="7 12" id="KW-1133">Transmembrane helix</keyword>
<gene>
    <name evidence="13" type="ORF">GLAREA_03309</name>
</gene>
<dbReference type="eggNOG" id="KOG3071">
    <property type="taxonomic scope" value="Eukaryota"/>
</dbReference>
<dbReference type="RefSeq" id="XP_008081753.1">
    <property type="nucleotide sequence ID" value="XM_008083562.1"/>
</dbReference>
<dbReference type="GeneID" id="19462364"/>
<feature type="transmembrane region" description="Helical" evidence="12">
    <location>
        <begin position="135"/>
        <end position="156"/>
    </location>
</feature>
<evidence type="ECO:0000256" key="2">
    <source>
        <dbReference type="ARBA" id="ARBA00007263"/>
    </source>
</evidence>
<dbReference type="EMBL" id="KE145363">
    <property type="protein sequence ID" value="EPE30342.1"/>
    <property type="molecule type" value="Genomic_DNA"/>
</dbReference>
<dbReference type="PANTHER" id="PTHR11157:SF134">
    <property type="entry name" value="ELONGATION OF FATTY ACIDS PROTEIN 1-RELATED"/>
    <property type="match status" value="1"/>
</dbReference>
<dbReference type="InterPro" id="IPR002076">
    <property type="entry name" value="ELO_fam"/>
</dbReference>
<keyword evidence="14" id="KW-1185">Reference proteome</keyword>
<name>S3CVB9_GLAL2</name>
<keyword evidence="8 12" id="KW-0443">Lipid metabolism</keyword>
<evidence type="ECO:0000256" key="4">
    <source>
        <dbReference type="ARBA" id="ARBA00022679"/>
    </source>
</evidence>
<keyword evidence="4 12" id="KW-0808">Transferase</keyword>
<evidence type="ECO:0000313" key="13">
    <source>
        <dbReference type="EMBL" id="EPE30342.1"/>
    </source>
</evidence>
<keyword evidence="6 12" id="KW-0276">Fatty acid metabolism</keyword>
<proteinExistence type="inferred from homology"/>
<comment type="catalytic activity">
    <reaction evidence="12">
        <text>an acyl-CoA + malonyl-CoA + H(+) = a 3-oxoacyl-CoA + CO2 + CoA</text>
        <dbReference type="Rhea" id="RHEA:50252"/>
        <dbReference type="ChEBI" id="CHEBI:15378"/>
        <dbReference type="ChEBI" id="CHEBI:16526"/>
        <dbReference type="ChEBI" id="CHEBI:57287"/>
        <dbReference type="ChEBI" id="CHEBI:57384"/>
        <dbReference type="ChEBI" id="CHEBI:58342"/>
        <dbReference type="ChEBI" id="CHEBI:90726"/>
    </reaction>
    <physiologicalReaction direction="left-to-right" evidence="12">
        <dbReference type="Rhea" id="RHEA:50253"/>
    </physiologicalReaction>
</comment>
<dbReference type="PANTHER" id="PTHR11157">
    <property type="entry name" value="FATTY ACID ACYL TRANSFERASE-RELATED"/>
    <property type="match status" value="1"/>
</dbReference>
<feature type="transmembrane region" description="Helical" evidence="12">
    <location>
        <begin position="228"/>
        <end position="249"/>
    </location>
</feature>
<evidence type="ECO:0000256" key="3">
    <source>
        <dbReference type="ARBA" id="ARBA00022516"/>
    </source>
</evidence>
<comment type="catalytic activity">
    <reaction evidence="11">
        <text>a very-long-chain acyl-CoA + malonyl-CoA + H(+) = a very-long-chain 3-oxoacyl-CoA + CO2 + CoA</text>
        <dbReference type="Rhea" id="RHEA:32727"/>
        <dbReference type="ChEBI" id="CHEBI:15378"/>
        <dbReference type="ChEBI" id="CHEBI:16526"/>
        <dbReference type="ChEBI" id="CHEBI:57287"/>
        <dbReference type="ChEBI" id="CHEBI:57384"/>
        <dbReference type="ChEBI" id="CHEBI:90725"/>
        <dbReference type="ChEBI" id="CHEBI:90736"/>
        <dbReference type="EC" id="2.3.1.199"/>
    </reaction>
</comment>
<dbReference type="GO" id="GO:0034626">
    <property type="term" value="P:fatty acid elongation, polyunsaturated fatty acid"/>
    <property type="evidence" value="ECO:0007669"/>
    <property type="project" value="TreeGrafter"/>
</dbReference>
<dbReference type="OMA" id="WLGTMFM"/>
<sequence>MSHSPGPSHCSMVLAPIKLKDLSPWATFNKLWAGVMGYPAEEFRFVAGKTPMSTLSETTVVIAIYLIVVFGGREIMRNREPYKLNTLFKIHNFMLTAVSGALLVLFAEQLLPTLWRHGLYDNICGASGWTQPLVVLYYLNYLTKYIELIDTVFLMVKKKQLIHVVMYWYYFQSARGIRVSWKQWITRLQIAQFVIDLGFVYFASWDYFTSTYAPFLPHVGTCAGEPWAAIAGDTILSSYLVLFISFYIATYKESSKRRSAARIAKNAEKSLQGAEVPSAEKTINVAAQAVSAAKTGAQNLASGQLLQKGV</sequence>
<dbReference type="GO" id="GO:0042761">
    <property type="term" value="P:very long-chain fatty acid biosynthetic process"/>
    <property type="evidence" value="ECO:0007669"/>
    <property type="project" value="TreeGrafter"/>
</dbReference>